<keyword evidence="3 7" id="KW-0808">Transferase</keyword>
<comment type="caution">
    <text evidence="7">The sequence shown here is derived from an EMBL/GenBank/DDBJ whole genome shotgun (WGS) entry which is preliminary data.</text>
</comment>
<evidence type="ECO:0000313" key="8">
    <source>
        <dbReference type="Proteomes" id="UP000283387"/>
    </source>
</evidence>
<evidence type="ECO:0000256" key="2">
    <source>
        <dbReference type="ARBA" id="ARBA00005189"/>
    </source>
</evidence>
<gene>
    <name evidence="7" type="ORF">BC643_2263</name>
</gene>
<evidence type="ECO:0000259" key="6">
    <source>
        <dbReference type="Pfam" id="PF00155"/>
    </source>
</evidence>
<dbReference type="InterPro" id="IPR015422">
    <property type="entry name" value="PyrdxlP-dep_Trfase_small"/>
</dbReference>
<comment type="similarity">
    <text evidence="5">Belongs to the class-II pyridoxal-phosphate-dependent aminotransferase family.</text>
</comment>
<dbReference type="Proteomes" id="UP000283387">
    <property type="component" value="Unassembled WGS sequence"/>
</dbReference>
<feature type="domain" description="Aminotransferase class I/classII large" evidence="6">
    <location>
        <begin position="23"/>
        <end position="357"/>
    </location>
</feature>
<evidence type="ECO:0000256" key="4">
    <source>
        <dbReference type="ARBA" id="ARBA00022898"/>
    </source>
</evidence>
<dbReference type="InterPro" id="IPR015421">
    <property type="entry name" value="PyrdxlP-dep_Trfase_major"/>
</dbReference>
<dbReference type="GO" id="GO:0030170">
    <property type="term" value="F:pyridoxal phosphate binding"/>
    <property type="evidence" value="ECO:0007669"/>
    <property type="project" value="InterPro"/>
</dbReference>
<dbReference type="InterPro" id="IPR004839">
    <property type="entry name" value="Aminotransferase_I/II_large"/>
</dbReference>
<dbReference type="RefSeq" id="WP_120273156.1">
    <property type="nucleotide sequence ID" value="NZ_RAPN01000001.1"/>
</dbReference>
<dbReference type="Gene3D" id="3.90.1150.10">
    <property type="entry name" value="Aspartate Aminotransferase, domain 1"/>
    <property type="match status" value="1"/>
</dbReference>
<sequence>MITLESGTGNYTTIDHTSFNYFAGNNYLGLTNKPELINKAIAALISYGTNFAASRQTTGTADIHLGLEEQLAQFKGKEAAMVFASGYLGNKLIMEYLRDQYSVVLLDSMAHSSIIDGIPRAVETIDTYAHLDMNQLEELLKKYAGKRALIASDGLFALTGEITPLDEIHRLAEKYDALILVDDAHATGVLGENGRGTQEYYHLENSPRIFQSETMSKALGAYGGFVAGSEEMISAIRKKSAFYGASTSLPPALVATGAAALSYLAEHVDLKSKLVSNIRYVKIGMKQIGLETSDAETPICPVFCSSQAEAKRLSDFLMENQIIAPAVDYPVKTGKFIVRITVSAAHTAEQLSHLINTLKIWNDGRN</sequence>
<dbReference type="Pfam" id="PF00155">
    <property type="entry name" value="Aminotran_1_2"/>
    <property type="match status" value="1"/>
</dbReference>
<evidence type="ECO:0000313" key="7">
    <source>
        <dbReference type="EMBL" id="RKD91894.1"/>
    </source>
</evidence>
<dbReference type="AlphaFoldDB" id="A0A419W8Z2"/>
<dbReference type="Gene3D" id="3.40.640.10">
    <property type="entry name" value="Type I PLP-dependent aspartate aminotransferase-like (Major domain)"/>
    <property type="match status" value="1"/>
</dbReference>
<protein>
    <submittedName>
        <fullName evidence="7">Glycine C-acetyltransferase</fullName>
    </submittedName>
</protein>
<dbReference type="InterPro" id="IPR001917">
    <property type="entry name" value="Aminotrans_II_pyridoxalP_BS"/>
</dbReference>
<keyword evidence="4 5" id="KW-0663">Pyridoxal phosphate</keyword>
<keyword evidence="8" id="KW-1185">Reference proteome</keyword>
<name>A0A419W8Z2_9BACT</name>
<dbReference type="PROSITE" id="PS00599">
    <property type="entry name" value="AA_TRANSFER_CLASS_2"/>
    <property type="match status" value="1"/>
</dbReference>
<dbReference type="GO" id="GO:0016740">
    <property type="term" value="F:transferase activity"/>
    <property type="evidence" value="ECO:0007669"/>
    <property type="project" value="UniProtKB-KW"/>
</dbReference>
<evidence type="ECO:0000256" key="5">
    <source>
        <dbReference type="RuleBase" id="RU003693"/>
    </source>
</evidence>
<dbReference type="OrthoDB" id="9807157at2"/>
<dbReference type="InterPro" id="IPR050087">
    <property type="entry name" value="AON_synthase_class-II"/>
</dbReference>
<accession>A0A419W8Z2</accession>
<dbReference type="EMBL" id="RAPN01000001">
    <property type="protein sequence ID" value="RKD91894.1"/>
    <property type="molecule type" value="Genomic_DNA"/>
</dbReference>
<comment type="pathway">
    <text evidence="2">Lipid metabolism.</text>
</comment>
<dbReference type="PANTHER" id="PTHR13693">
    <property type="entry name" value="CLASS II AMINOTRANSFERASE/8-AMINO-7-OXONONANOATE SYNTHASE"/>
    <property type="match status" value="1"/>
</dbReference>
<proteinExistence type="inferred from homology"/>
<dbReference type="SUPFAM" id="SSF53383">
    <property type="entry name" value="PLP-dependent transferases"/>
    <property type="match status" value="1"/>
</dbReference>
<comment type="cofactor">
    <cofactor evidence="1 5">
        <name>pyridoxal 5'-phosphate</name>
        <dbReference type="ChEBI" id="CHEBI:597326"/>
    </cofactor>
</comment>
<evidence type="ECO:0000256" key="3">
    <source>
        <dbReference type="ARBA" id="ARBA00022679"/>
    </source>
</evidence>
<evidence type="ECO:0000256" key="1">
    <source>
        <dbReference type="ARBA" id="ARBA00001933"/>
    </source>
</evidence>
<dbReference type="InterPro" id="IPR015424">
    <property type="entry name" value="PyrdxlP-dep_Trfase"/>
</dbReference>
<reference evidence="7 8" key="1">
    <citation type="submission" date="2018-09" db="EMBL/GenBank/DDBJ databases">
        <title>Genomic Encyclopedia of Archaeal and Bacterial Type Strains, Phase II (KMG-II): from individual species to whole genera.</title>
        <authorList>
            <person name="Goeker M."/>
        </authorList>
    </citation>
    <scope>NUCLEOTIDE SEQUENCE [LARGE SCALE GENOMIC DNA]</scope>
    <source>
        <strain evidence="7 8">DSM 27148</strain>
    </source>
</reference>
<organism evidence="7 8">
    <name type="scientific">Mangrovibacterium diazotrophicum</name>
    <dbReference type="NCBI Taxonomy" id="1261403"/>
    <lineage>
        <taxon>Bacteria</taxon>
        <taxon>Pseudomonadati</taxon>
        <taxon>Bacteroidota</taxon>
        <taxon>Bacteroidia</taxon>
        <taxon>Marinilabiliales</taxon>
        <taxon>Prolixibacteraceae</taxon>
        <taxon>Mangrovibacterium</taxon>
    </lineage>
</organism>